<evidence type="ECO:0000256" key="11">
    <source>
        <dbReference type="HAMAP-Rule" id="MF_00133"/>
    </source>
</evidence>
<evidence type="ECO:0000256" key="5">
    <source>
        <dbReference type="ARBA" id="ARBA00022605"/>
    </source>
</evidence>
<dbReference type="InterPro" id="IPR006654">
    <property type="entry name" value="Trp_synth_beta"/>
</dbReference>
<dbReference type="InterPro" id="IPR006653">
    <property type="entry name" value="Trp_synth_b_CS"/>
</dbReference>
<dbReference type="PANTHER" id="PTHR48077:SF3">
    <property type="entry name" value="TRYPTOPHAN SYNTHASE"/>
    <property type="match status" value="1"/>
</dbReference>
<dbReference type="GO" id="GO:0005737">
    <property type="term" value="C:cytoplasm"/>
    <property type="evidence" value="ECO:0007669"/>
    <property type="project" value="TreeGrafter"/>
</dbReference>
<protein>
    <recommendedName>
        <fullName evidence="11">Tryptophan synthase beta chain</fullName>
        <ecNumber evidence="11">4.2.1.20</ecNumber>
    </recommendedName>
</protein>
<dbReference type="PROSITE" id="PS00168">
    <property type="entry name" value="TRP_SYNTHASE_BETA"/>
    <property type="match status" value="1"/>
</dbReference>
<dbReference type="EMBL" id="DVOD01000030">
    <property type="protein sequence ID" value="HIU92345.1"/>
    <property type="molecule type" value="Genomic_DNA"/>
</dbReference>
<dbReference type="SUPFAM" id="SSF53686">
    <property type="entry name" value="Tryptophan synthase beta subunit-like PLP-dependent enzymes"/>
    <property type="match status" value="1"/>
</dbReference>
<evidence type="ECO:0000256" key="2">
    <source>
        <dbReference type="ARBA" id="ARBA00004733"/>
    </source>
</evidence>
<evidence type="ECO:0000313" key="13">
    <source>
        <dbReference type="EMBL" id="HIU92345.1"/>
    </source>
</evidence>
<evidence type="ECO:0000256" key="9">
    <source>
        <dbReference type="ARBA" id="ARBA00023239"/>
    </source>
</evidence>
<comment type="pathway">
    <text evidence="2 11">Amino-acid biosynthesis; L-tryptophan biosynthesis; L-tryptophan from chorismate: step 5/5.</text>
</comment>
<dbReference type="Gene3D" id="3.40.50.1100">
    <property type="match status" value="2"/>
</dbReference>
<dbReference type="InterPro" id="IPR023026">
    <property type="entry name" value="Trp_synth_beta/beta-like"/>
</dbReference>
<comment type="caution">
    <text evidence="13">The sequence shown here is derived from an EMBL/GenBank/DDBJ whole genome shotgun (WGS) entry which is preliminary data.</text>
</comment>
<accession>A0A9D1N017</accession>
<reference evidence="13" key="2">
    <citation type="journal article" date="2021" name="PeerJ">
        <title>Extensive microbial diversity within the chicken gut microbiome revealed by metagenomics and culture.</title>
        <authorList>
            <person name="Gilroy R."/>
            <person name="Ravi A."/>
            <person name="Getino M."/>
            <person name="Pursley I."/>
            <person name="Horton D.L."/>
            <person name="Alikhan N.F."/>
            <person name="Baker D."/>
            <person name="Gharbi K."/>
            <person name="Hall N."/>
            <person name="Watson M."/>
            <person name="Adriaenssens E.M."/>
            <person name="Foster-Nyarko E."/>
            <person name="Jarju S."/>
            <person name="Secka A."/>
            <person name="Antonio M."/>
            <person name="Oren A."/>
            <person name="Chaudhuri R.R."/>
            <person name="La Ragione R."/>
            <person name="Hildebrand F."/>
            <person name="Pallen M.J."/>
        </authorList>
    </citation>
    <scope>NUCLEOTIDE SEQUENCE</scope>
    <source>
        <strain evidence="13">CHK154-7741</strain>
    </source>
</reference>
<keyword evidence="7 11" id="KW-0663">Pyridoxal phosphate</keyword>
<keyword evidence="9 11" id="KW-0456">Lyase</keyword>
<dbReference type="NCBIfam" id="TIGR00263">
    <property type="entry name" value="trpB"/>
    <property type="match status" value="1"/>
</dbReference>
<dbReference type="GO" id="GO:0004834">
    <property type="term" value="F:tryptophan synthase activity"/>
    <property type="evidence" value="ECO:0007669"/>
    <property type="project" value="UniProtKB-UniRule"/>
</dbReference>
<name>A0A9D1N017_9CLOT</name>
<dbReference type="CDD" id="cd06446">
    <property type="entry name" value="Trp-synth_B"/>
    <property type="match status" value="1"/>
</dbReference>
<evidence type="ECO:0000259" key="12">
    <source>
        <dbReference type="Pfam" id="PF00291"/>
    </source>
</evidence>
<dbReference type="InterPro" id="IPR001926">
    <property type="entry name" value="TrpB-like_PALP"/>
</dbReference>
<dbReference type="HAMAP" id="MF_00133">
    <property type="entry name" value="Trp_synth_beta"/>
    <property type="match status" value="1"/>
</dbReference>
<dbReference type="Pfam" id="PF00291">
    <property type="entry name" value="PALP"/>
    <property type="match status" value="1"/>
</dbReference>
<feature type="domain" description="Tryptophan synthase beta chain-like PALP" evidence="12">
    <location>
        <begin position="62"/>
        <end position="386"/>
    </location>
</feature>
<gene>
    <name evidence="11 13" type="primary">trpB</name>
    <name evidence="13" type="ORF">IAD26_04330</name>
</gene>
<evidence type="ECO:0000256" key="4">
    <source>
        <dbReference type="ARBA" id="ARBA00011270"/>
    </source>
</evidence>
<dbReference type="EC" id="4.2.1.20" evidence="11"/>
<comment type="function">
    <text evidence="11">The beta subunit is responsible for the synthesis of L-tryptophan from indole and L-serine.</text>
</comment>
<comment type="cofactor">
    <cofactor evidence="1 11">
        <name>pyridoxal 5'-phosphate</name>
        <dbReference type="ChEBI" id="CHEBI:597326"/>
    </cofactor>
</comment>
<comment type="similarity">
    <text evidence="3 11">Belongs to the TrpB family.</text>
</comment>
<evidence type="ECO:0000256" key="6">
    <source>
        <dbReference type="ARBA" id="ARBA00022822"/>
    </source>
</evidence>
<dbReference type="PIRSF" id="PIRSF001413">
    <property type="entry name" value="Trp_syn_beta"/>
    <property type="match status" value="1"/>
</dbReference>
<proteinExistence type="inferred from homology"/>
<dbReference type="PANTHER" id="PTHR48077">
    <property type="entry name" value="TRYPTOPHAN SYNTHASE-RELATED"/>
    <property type="match status" value="1"/>
</dbReference>
<dbReference type="AlphaFoldDB" id="A0A9D1N017"/>
<evidence type="ECO:0000256" key="8">
    <source>
        <dbReference type="ARBA" id="ARBA00023141"/>
    </source>
</evidence>
<reference evidence="13" key="1">
    <citation type="submission" date="2020-10" db="EMBL/GenBank/DDBJ databases">
        <authorList>
            <person name="Gilroy R."/>
        </authorList>
    </citation>
    <scope>NUCLEOTIDE SEQUENCE</scope>
    <source>
        <strain evidence="13">CHK154-7741</strain>
    </source>
</reference>
<keyword evidence="6 11" id="KW-0822">Tryptophan biosynthesis</keyword>
<feature type="modified residue" description="N6-(pyridoxal phosphate)lysine" evidence="11">
    <location>
        <position position="96"/>
    </location>
</feature>
<sequence length="400" mass="43721">MFVKNLKYNLPDKDGFFGEFGGAFVPDDFKKVLNRLNEEFEKAIADEAFLNDVYGLLKDYSGRPTPLYFAKNLTNHYGKGKIYLKREDLNHTGAHKINNVIGQALLAKRMGAKKVIAETGAGQHGVASATAATLLGLECDVFMGEKDIIRQHLNVERMKLLGAKVHSVDTGTKTLSDACDAAIDYWIRHSDEVFYILGSAVGPHPYPKIVRFFQSVIGNEIKLQCFDKEGRLPNYVLACIGGGSNAIGAFHAFMDNPEVKLIGLEAAGEGVDSGKTAASLAKGKKMILHGKRQYVLCDKDGNVGESYSISAGLDYPGCGPEHCYLRDSEKAQYEPITDDEAVAAFARLSRLEGIIPAIESAHAVAYLEKLMPQTSKDDIVVVNLSGRGDKDTERLLQLLV</sequence>
<evidence type="ECO:0000313" key="14">
    <source>
        <dbReference type="Proteomes" id="UP000886748"/>
    </source>
</evidence>
<evidence type="ECO:0000256" key="7">
    <source>
        <dbReference type="ARBA" id="ARBA00022898"/>
    </source>
</evidence>
<comment type="subunit">
    <text evidence="4 11">Tetramer of two alpha and two beta chains.</text>
</comment>
<keyword evidence="5 11" id="KW-0028">Amino-acid biosynthesis</keyword>
<evidence type="ECO:0000256" key="3">
    <source>
        <dbReference type="ARBA" id="ARBA00009982"/>
    </source>
</evidence>
<keyword evidence="8 11" id="KW-0057">Aromatic amino acid biosynthesis</keyword>
<evidence type="ECO:0000256" key="10">
    <source>
        <dbReference type="ARBA" id="ARBA00049047"/>
    </source>
</evidence>
<dbReference type="Proteomes" id="UP000886748">
    <property type="component" value="Unassembled WGS sequence"/>
</dbReference>
<evidence type="ECO:0000256" key="1">
    <source>
        <dbReference type="ARBA" id="ARBA00001933"/>
    </source>
</evidence>
<dbReference type="InterPro" id="IPR036052">
    <property type="entry name" value="TrpB-like_PALP_sf"/>
</dbReference>
<dbReference type="FunFam" id="3.40.50.1100:FF:000004">
    <property type="entry name" value="Tryptophan synthase beta chain"/>
    <property type="match status" value="1"/>
</dbReference>
<comment type="catalytic activity">
    <reaction evidence="10 11">
        <text>(1S,2R)-1-C-(indol-3-yl)glycerol 3-phosphate + L-serine = D-glyceraldehyde 3-phosphate + L-tryptophan + H2O</text>
        <dbReference type="Rhea" id="RHEA:10532"/>
        <dbReference type="ChEBI" id="CHEBI:15377"/>
        <dbReference type="ChEBI" id="CHEBI:33384"/>
        <dbReference type="ChEBI" id="CHEBI:57912"/>
        <dbReference type="ChEBI" id="CHEBI:58866"/>
        <dbReference type="ChEBI" id="CHEBI:59776"/>
        <dbReference type="EC" id="4.2.1.20"/>
    </reaction>
</comment>
<organism evidence="13 14">
    <name type="scientific">Candidatus Limenecus avicola</name>
    <dbReference type="NCBI Taxonomy" id="2840847"/>
    <lineage>
        <taxon>Bacteria</taxon>
        <taxon>Bacillati</taxon>
        <taxon>Bacillota</taxon>
        <taxon>Clostridia</taxon>
        <taxon>Eubacteriales</taxon>
        <taxon>Clostridiaceae</taxon>
        <taxon>Clostridiaceae incertae sedis</taxon>
        <taxon>Candidatus Limenecus</taxon>
    </lineage>
</organism>